<dbReference type="PANTHER" id="PTHR37833">
    <property type="entry name" value="LIPOPROTEIN-RELATED"/>
    <property type="match status" value="1"/>
</dbReference>
<dbReference type="PROSITE" id="PS51257">
    <property type="entry name" value="PROKAR_LIPOPROTEIN"/>
    <property type="match status" value="1"/>
</dbReference>
<feature type="region of interest" description="Disordered" evidence="1">
    <location>
        <begin position="21"/>
        <end position="48"/>
    </location>
</feature>
<dbReference type="AlphaFoldDB" id="H1Y7D8"/>
<accession>H1Y7D8</accession>
<reference evidence="2" key="1">
    <citation type="submission" date="2011-09" db="EMBL/GenBank/DDBJ databases">
        <title>The permanent draft genome of Mucilaginibacter paludis DSM 18603.</title>
        <authorList>
            <consortium name="US DOE Joint Genome Institute (JGI-PGF)"/>
            <person name="Lucas S."/>
            <person name="Han J."/>
            <person name="Lapidus A."/>
            <person name="Bruce D."/>
            <person name="Goodwin L."/>
            <person name="Pitluck S."/>
            <person name="Peters L."/>
            <person name="Kyrpides N."/>
            <person name="Mavromatis K."/>
            <person name="Ivanova N."/>
            <person name="Mikhailova N."/>
            <person name="Held B."/>
            <person name="Detter J.C."/>
            <person name="Tapia R."/>
            <person name="Han C."/>
            <person name="Land M."/>
            <person name="Hauser L."/>
            <person name="Markowitz V."/>
            <person name="Cheng J.-F."/>
            <person name="Hugenholtz P."/>
            <person name="Woyke T."/>
            <person name="Wu D."/>
            <person name="Tindall B."/>
            <person name="Brambilla E."/>
            <person name="Klenk H.-P."/>
            <person name="Eisen J.A."/>
        </authorList>
    </citation>
    <scope>NUCLEOTIDE SEQUENCE [LARGE SCALE GENOMIC DNA]</scope>
    <source>
        <strain evidence="2">DSM 18603</strain>
    </source>
</reference>
<gene>
    <name evidence="2" type="ORF">Mucpa_4943</name>
</gene>
<evidence type="ECO:0008006" key="4">
    <source>
        <dbReference type="Google" id="ProtNLM"/>
    </source>
</evidence>
<dbReference type="PANTHER" id="PTHR37833:SF1">
    <property type="entry name" value="SIGNAL PEPTIDE PROTEIN"/>
    <property type="match status" value="1"/>
</dbReference>
<dbReference type="HOGENOM" id="CLU_122784_0_0_10"/>
<keyword evidence="3" id="KW-1185">Reference proteome</keyword>
<dbReference type="Gene3D" id="2.60.40.10">
    <property type="entry name" value="Immunoglobulins"/>
    <property type="match status" value="1"/>
</dbReference>
<dbReference type="OrthoDB" id="826619at2"/>
<evidence type="ECO:0000256" key="1">
    <source>
        <dbReference type="SAM" id="MobiDB-lite"/>
    </source>
</evidence>
<evidence type="ECO:0000313" key="2">
    <source>
        <dbReference type="EMBL" id="EHQ29025.1"/>
    </source>
</evidence>
<dbReference type="RefSeq" id="WP_008510035.1">
    <property type="nucleotide sequence ID" value="NZ_CM001403.1"/>
</dbReference>
<dbReference type="InterPro" id="IPR011467">
    <property type="entry name" value="DUF1573"/>
</dbReference>
<evidence type="ECO:0000313" key="3">
    <source>
        <dbReference type="Proteomes" id="UP000002774"/>
    </source>
</evidence>
<dbReference type="Pfam" id="PF07610">
    <property type="entry name" value="DUF1573"/>
    <property type="match status" value="1"/>
</dbReference>
<protein>
    <recommendedName>
        <fullName evidence="4">DUF1573 domain-containing protein</fullName>
    </recommendedName>
</protein>
<organism evidence="2 3">
    <name type="scientific">Mucilaginibacter paludis DSM 18603</name>
    <dbReference type="NCBI Taxonomy" id="714943"/>
    <lineage>
        <taxon>Bacteria</taxon>
        <taxon>Pseudomonadati</taxon>
        <taxon>Bacteroidota</taxon>
        <taxon>Sphingobacteriia</taxon>
        <taxon>Sphingobacteriales</taxon>
        <taxon>Sphingobacteriaceae</taxon>
        <taxon>Mucilaginibacter</taxon>
    </lineage>
</organism>
<feature type="compositionally biased region" description="Low complexity" evidence="1">
    <location>
        <begin position="21"/>
        <end position="33"/>
    </location>
</feature>
<proteinExistence type="predicted"/>
<dbReference type="eggNOG" id="COG2885">
    <property type="taxonomic scope" value="Bacteria"/>
</dbReference>
<name>H1Y7D8_9SPHI</name>
<dbReference type="Proteomes" id="UP000002774">
    <property type="component" value="Chromosome"/>
</dbReference>
<dbReference type="EMBL" id="CM001403">
    <property type="protein sequence ID" value="EHQ29025.1"/>
    <property type="molecule type" value="Genomic_DNA"/>
</dbReference>
<sequence>MKRIFLGIITAGMLAACHQSNKTQQSNTTTETTVSAPGTTPAGAPVDTANAPIIRFEKDSYNFGKINQGDKVSYDFKFTNAGKTPLIITDAVASCGCTKPDWPKEPIKPGDKGVIKVVFNSAGKDGLQDKLITITGNTVPTQSVVHLVGEVIAPKSAK</sequence>
<dbReference type="STRING" id="714943.Mucpa_4943"/>
<dbReference type="InterPro" id="IPR013783">
    <property type="entry name" value="Ig-like_fold"/>
</dbReference>